<gene>
    <name evidence="2" type="primary">WBGene00282718</name>
</gene>
<keyword evidence="3" id="KW-1185">Reference proteome</keyword>
<feature type="region of interest" description="Disordered" evidence="1">
    <location>
        <begin position="101"/>
        <end position="135"/>
    </location>
</feature>
<dbReference type="EnsemblMetazoa" id="PPA44349.1">
    <property type="protein sequence ID" value="PPA44349.1"/>
    <property type="gene ID" value="WBGene00282718"/>
</dbReference>
<dbReference type="AlphaFoldDB" id="A0A2A6BPC4"/>
<evidence type="ECO:0000313" key="2">
    <source>
        <dbReference type="EnsemblMetazoa" id="PPA44349.1"/>
    </source>
</evidence>
<protein>
    <submittedName>
        <fullName evidence="2">Uncharacterized protein</fullName>
    </submittedName>
</protein>
<name>A0A2A6BPC4_PRIPA</name>
<accession>A0A8R1UZ37</accession>
<evidence type="ECO:0000313" key="3">
    <source>
        <dbReference type="Proteomes" id="UP000005239"/>
    </source>
</evidence>
<reference evidence="3" key="1">
    <citation type="journal article" date="2008" name="Nat. Genet.">
        <title>The Pristionchus pacificus genome provides a unique perspective on nematode lifestyle and parasitism.</title>
        <authorList>
            <person name="Dieterich C."/>
            <person name="Clifton S.W."/>
            <person name="Schuster L.N."/>
            <person name="Chinwalla A."/>
            <person name="Delehaunty K."/>
            <person name="Dinkelacker I."/>
            <person name="Fulton L."/>
            <person name="Fulton R."/>
            <person name="Godfrey J."/>
            <person name="Minx P."/>
            <person name="Mitreva M."/>
            <person name="Roeseler W."/>
            <person name="Tian H."/>
            <person name="Witte H."/>
            <person name="Yang S.P."/>
            <person name="Wilson R.K."/>
            <person name="Sommer R.J."/>
        </authorList>
    </citation>
    <scope>NUCLEOTIDE SEQUENCE [LARGE SCALE GENOMIC DNA]</scope>
    <source>
        <strain evidence="3">PS312</strain>
    </source>
</reference>
<accession>A0A2A6BPC4</accession>
<organism evidence="2 3">
    <name type="scientific">Pristionchus pacificus</name>
    <name type="common">Parasitic nematode worm</name>
    <dbReference type="NCBI Taxonomy" id="54126"/>
    <lineage>
        <taxon>Eukaryota</taxon>
        <taxon>Metazoa</taxon>
        <taxon>Ecdysozoa</taxon>
        <taxon>Nematoda</taxon>
        <taxon>Chromadorea</taxon>
        <taxon>Rhabditida</taxon>
        <taxon>Rhabditina</taxon>
        <taxon>Diplogasteromorpha</taxon>
        <taxon>Diplogasteroidea</taxon>
        <taxon>Neodiplogasteridae</taxon>
        <taxon>Pristionchus</taxon>
    </lineage>
</organism>
<dbReference type="Proteomes" id="UP000005239">
    <property type="component" value="Unassembled WGS sequence"/>
</dbReference>
<reference evidence="2" key="2">
    <citation type="submission" date="2022-06" db="UniProtKB">
        <authorList>
            <consortium name="EnsemblMetazoa"/>
        </authorList>
    </citation>
    <scope>IDENTIFICATION</scope>
    <source>
        <strain evidence="2">PS312</strain>
    </source>
</reference>
<sequence length="172" mass="18864">MATVMRSSTAHLRFLGSRVTESEEVTSLTVVVFEDVVDFETFVVDGRRVVGVGRERPEDKDRDTIIIDRMLTTRDQRSKFKDHPPAPNILIALVVVLSSSARSSPSIPPRPISVDSSTEPSFAKPEPAFTEPDPEFVVEPELGAVDKMPVDMPVGESVMRVGSEASSVRIGR</sequence>
<proteinExistence type="predicted"/>
<evidence type="ECO:0000256" key="1">
    <source>
        <dbReference type="SAM" id="MobiDB-lite"/>
    </source>
</evidence>